<feature type="coiled-coil region" evidence="5">
    <location>
        <begin position="78"/>
        <end position="105"/>
    </location>
</feature>
<dbReference type="RefSeq" id="XP_008288039.1">
    <property type="nucleotide sequence ID" value="XM_008289817.1"/>
</dbReference>
<dbReference type="PRINTS" id="PR01407">
    <property type="entry name" value="BUTYPHLNCDUF"/>
</dbReference>
<dbReference type="InterPro" id="IPR013320">
    <property type="entry name" value="ConA-like_dom_sf"/>
</dbReference>
<dbReference type="SMART" id="SM00336">
    <property type="entry name" value="BBOX"/>
    <property type="match status" value="1"/>
</dbReference>
<dbReference type="SUPFAM" id="SSF57845">
    <property type="entry name" value="B-box zinc-binding domain"/>
    <property type="match status" value="1"/>
</dbReference>
<dbReference type="PROSITE" id="PS50188">
    <property type="entry name" value="B302_SPRY"/>
    <property type="match status" value="1"/>
</dbReference>
<accession>A0A9Y4K4P1</accession>
<dbReference type="InterPro" id="IPR058030">
    <property type="entry name" value="TRIM8/14/16/25/29/45/65_CC"/>
</dbReference>
<dbReference type="Pfam" id="PF25600">
    <property type="entry name" value="TRIM_CC"/>
    <property type="match status" value="1"/>
</dbReference>
<evidence type="ECO:0000256" key="4">
    <source>
        <dbReference type="PROSITE-ProRule" id="PRU00024"/>
    </source>
</evidence>
<evidence type="ECO:0000256" key="5">
    <source>
        <dbReference type="SAM" id="Coils"/>
    </source>
</evidence>
<evidence type="ECO:0000256" key="1">
    <source>
        <dbReference type="ARBA" id="ARBA00022723"/>
    </source>
</evidence>
<proteinExistence type="predicted"/>
<reference evidence="9" key="1">
    <citation type="submission" date="2025-08" db="UniProtKB">
        <authorList>
            <consortium name="RefSeq"/>
        </authorList>
    </citation>
    <scope>IDENTIFICATION</scope>
</reference>
<feature type="coiled-coil region" evidence="5">
    <location>
        <begin position="136"/>
        <end position="173"/>
    </location>
</feature>
<evidence type="ECO:0000313" key="9">
    <source>
        <dbReference type="RefSeq" id="XP_008288039.1"/>
    </source>
</evidence>
<dbReference type="InterPro" id="IPR006574">
    <property type="entry name" value="PRY"/>
</dbReference>
<dbReference type="GO" id="GO:0005737">
    <property type="term" value="C:cytoplasm"/>
    <property type="evidence" value="ECO:0007669"/>
    <property type="project" value="UniProtKB-ARBA"/>
</dbReference>
<sequence>MQTGLQQLGQRLLGFHKSTHHGLKRNICSCHNAMKKMFCRTDQQPVCHLCTVDGHRGHETVSLEAESMNRQKRVKESLQRVQHRIQSREQEVGVLEQEAEAIRQSADETMRDSETVITELLGFIKAKGSSLKQQIRSQKTTEVSRVKEQQKKLKQEIAELKRKDAELKQLLNIEDHTELILSHSLQSELSGPAASPVIRTSQNRYFEDVQTAVSEARDRLKETTGEEWSKISATLRSVDVLLQRAEPSSRDELLKYSHPLTLDPNTAHANLHLSNQGRTVTDSLSGIFSNNSGRYSSCHQVLSKDSVTKPLYWEVEWTGSGIIVAVTYKNRDRLDQGGFGATADSWALNCYGGGYEFRHNNVVTPVFSPGSSSTVGVFVDPRAGVLSFYSVSETATLLYRVQTAFTRPLYVGIMVWGSFFGSTTATIK</sequence>
<evidence type="ECO:0000259" key="6">
    <source>
        <dbReference type="PROSITE" id="PS50119"/>
    </source>
</evidence>
<organism evidence="8 9">
    <name type="scientific">Stegastes partitus</name>
    <name type="common">bicolor damselfish</name>
    <dbReference type="NCBI Taxonomy" id="144197"/>
    <lineage>
        <taxon>Eukaryota</taxon>
        <taxon>Metazoa</taxon>
        <taxon>Chordata</taxon>
        <taxon>Craniata</taxon>
        <taxon>Vertebrata</taxon>
        <taxon>Euteleostomi</taxon>
        <taxon>Actinopterygii</taxon>
        <taxon>Neopterygii</taxon>
        <taxon>Teleostei</taxon>
        <taxon>Neoteleostei</taxon>
        <taxon>Acanthomorphata</taxon>
        <taxon>Ovalentaria</taxon>
        <taxon>Pomacentridae</taxon>
        <taxon>Stegastes</taxon>
    </lineage>
</organism>
<evidence type="ECO:0000259" key="7">
    <source>
        <dbReference type="PROSITE" id="PS50188"/>
    </source>
</evidence>
<dbReference type="GeneID" id="103363178"/>
<dbReference type="PANTHER" id="PTHR25465:SF5">
    <property type="entry name" value="E3 UBIQUITIN_ISG15 LIGASE TRIM25-RELATED"/>
    <property type="match status" value="1"/>
</dbReference>
<dbReference type="InterPro" id="IPR000315">
    <property type="entry name" value="Znf_B-box"/>
</dbReference>
<dbReference type="InterPro" id="IPR001870">
    <property type="entry name" value="B30.2/SPRY"/>
</dbReference>
<dbReference type="SMART" id="SM00589">
    <property type="entry name" value="PRY"/>
    <property type="match status" value="1"/>
</dbReference>
<dbReference type="PANTHER" id="PTHR25465">
    <property type="entry name" value="B-BOX DOMAIN CONTAINING"/>
    <property type="match status" value="1"/>
</dbReference>
<keyword evidence="5" id="KW-0175">Coiled coil</keyword>
<dbReference type="Gene3D" id="2.60.120.920">
    <property type="match status" value="1"/>
</dbReference>
<dbReference type="Pfam" id="PF00622">
    <property type="entry name" value="SPRY"/>
    <property type="match status" value="1"/>
</dbReference>
<dbReference type="Pfam" id="PF00643">
    <property type="entry name" value="zf-B_box"/>
    <property type="match status" value="1"/>
</dbReference>
<keyword evidence="2 4" id="KW-0863">Zinc-finger</keyword>
<feature type="domain" description="B30.2/SPRY" evidence="7">
    <location>
        <begin position="240"/>
        <end position="428"/>
    </location>
</feature>
<dbReference type="Proteomes" id="UP000694891">
    <property type="component" value="Unplaced"/>
</dbReference>
<dbReference type="Gene3D" id="3.30.160.60">
    <property type="entry name" value="Classic Zinc Finger"/>
    <property type="match status" value="1"/>
</dbReference>
<protein>
    <submittedName>
        <fullName evidence="9">Tripartite motif-containing protein 16-like</fullName>
    </submittedName>
</protein>
<dbReference type="GO" id="GO:0008270">
    <property type="term" value="F:zinc ion binding"/>
    <property type="evidence" value="ECO:0007669"/>
    <property type="project" value="UniProtKB-KW"/>
</dbReference>
<gene>
    <name evidence="9" type="primary">LOC103363178</name>
</gene>
<dbReference type="InterPro" id="IPR003877">
    <property type="entry name" value="SPRY_dom"/>
</dbReference>
<dbReference type="InterPro" id="IPR043136">
    <property type="entry name" value="B30.2/SPRY_sf"/>
</dbReference>
<evidence type="ECO:0000256" key="2">
    <source>
        <dbReference type="ARBA" id="ARBA00022771"/>
    </source>
</evidence>
<evidence type="ECO:0000256" key="3">
    <source>
        <dbReference type="ARBA" id="ARBA00022833"/>
    </source>
</evidence>
<keyword evidence="8" id="KW-1185">Reference proteome</keyword>
<dbReference type="InterPro" id="IPR051051">
    <property type="entry name" value="E3_ubiq-ligase_TRIM/RNF"/>
</dbReference>
<name>A0A9Y4K4P1_9TELE</name>
<dbReference type="AlphaFoldDB" id="A0A9Y4K4P1"/>
<keyword evidence="1" id="KW-0479">Metal-binding</keyword>
<keyword evidence="3" id="KW-0862">Zinc</keyword>
<feature type="domain" description="B box-type" evidence="6">
    <location>
        <begin position="23"/>
        <end position="63"/>
    </location>
</feature>
<dbReference type="InterPro" id="IPR003879">
    <property type="entry name" value="Butyrophylin_SPRY"/>
</dbReference>
<dbReference type="CDD" id="cd19769">
    <property type="entry name" value="Bbox2_TRIM16-like"/>
    <property type="match status" value="1"/>
</dbReference>
<dbReference type="PROSITE" id="PS50119">
    <property type="entry name" value="ZF_BBOX"/>
    <property type="match status" value="1"/>
</dbReference>
<evidence type="ECO:0000313" key="8">
    <source>
        <dbReference type="Proteomes" id="UP000694891"/>
    </source>
</evidence>
<dbReference type="SUPFAM" id="SSF49899">
    <property type="entry name" value="Concanavalin A-like lectins/glucanases"/>
    <property type="match status" value="1"/>
</dbReference>
<dbReference type="Pfam" id="PF13765">
    <property type="entry name" value="PRY"/>
    <property type="match status" value="1"/>
</dbReference>